<dbReference type="InterPro" id="IPR006140">
    <property type="entry name" value="D-isomer_DH_NAD-bd"/>
</dbReference>
<feature type="domain" description="D-isomer specific 2-hydroxyacid dehydrogenase catalytic" evidence="3">
    <location>
        <begin position="3"/>
        <end position="304"/>
    </location>
</feature>
<accession>A0A316B8G0</accession>
<evidence type="ECO:0000256" key="1">
    <source>
        <dbReference type="ARBA" id="ARBA00023002"/>
    </source>
</evidence>
<evidence type="ECO:0000259" key="4">
    <source>
        <dbReference type="Pfam" id="PF02826"/>
    </source>
</evidence>
<dbReference type="SUPFAM" id="SSF51735">
    <property type="entry name" value="NAD(P)-binding Rossmann-fold domains"/>
    <property type="match status" value="1"/>
</dbReference>
<dbReference type="PANTHER" id="PTHR10996">
    <property type="entry name" value="2-HYDROXYACID DEHYDROGENASE-RELATED"/>
    <property type="match status" value="1"/>
</dbReference>
<dbReference type="Pfam" id="PF00389">
    <property type="entry name" value="2-Hacid_dh"/>
    <property type="match status" value="1"/>
</dbReference>
<organism evidence="5 6">
    <name type="scientific">Dyadobacter jejuensis</name>
    <dbReference type="NCBI Taxonomy" id="1082580"/>
    <lineage>
        <taxon>Bacteria</taxon>
        <taxon>Pseudomonadati</taxon>
        <taxon>Bacteroidota</taxon>
        <taxon>Cytophagia</taxon>
        <taxon>Cytophagales</taxon>
        <taxon>Spirosomataceae</taxon>
        <taxon>Dyadobacter</taxon>
    </lineage>
</organism>
<dbReference type="CDD" id="cd12179">
    <property type="entry name" value="2-Hacid_dh_14"/>
    <property type="match status" value="1"/>
</dbReference>
<comment type="similarity">
    <text evidence="2">Belongs to the D-isomer specific 2-hydroxyacid dehydrogenase family.</text>
</comment>
<dbReference type="InterPro" id="IPR036291">
    <property type="entry name" value="NAD(P)-bd_dom_sf"/>
</dbReference>
<name>A0A316B8G0_9BACT</name>
<comment type="caution">
    <text evidence="5">The sequence shown here is derived from an EMBL/GenBank/DDBJ whole genome shotgun (WGS) entry which is preliminary data.</text>
</comment>
<proteinExistence type="inferred from homology"/>
<dbReference type="Gene3D" id="3.40.50.720">
    <property type="entry name" value="NAD(P)-binding Rossmann-like Domain"/>
    <property type="match status" value="2"/>
</dbReference>
<gene>
    <name evidence="5" type="ORF">CLV98_103234</name>
</gene>
<dbReference type="Proteomes" id="UP000245880">
    <property type="component" value="Unassembled WGS sequence"/>
</dbReference>
<dbReference type="InterPro" id="IPR050223">
    <property type="entry name" value="D-isomer_2-hydroxyacid_DH"/>
</dbReference>
<keyword evidence="1 2" id="KW-0560">Oxidoreductase</keyword>
<dbReference type="AlphaFoldDB" id="A0A316B8G0"/>
<dbReference type="InterPro" id="IPR006139">
    <property type="entry name" value="D-isomer_2_OHA_DH_cat_dom"/>
</dbReference>
<dbReference type="GO" id="GO:0016616">
    <property type="term" value="F:oxidoreductase activity, acting on the CH-OH group of donors, NAD or NADP as acceptor"/>
    <property type="evidence" value="ECO:0007669"/>
    <property type="project" value="InterPro"/>
</dbReference>
<feature type="domain" description="D-isomer specific 2-hydroxyacid dehydrogenase NAD-binding" evidence="4">
    <location>
        <begin position="105"/>
        <end position="286"/>
    </location>
</feature>
<dbReference type="EMBL" id="QGDT01000003">
    <property type="protein sequence ID" value="PWJ58867.1"/>
    <property type="molecule type" value="Genomic_DNA"/>
</dbReference>
<evidence type="ECO:0000259" key="3">
    <source>
        <dbReference type="Pfam" id="PF00389"/>
    </source>
</evidence>
<sequence length="308" mass="34832">MKILIVDTMHPSIFNMFEQHGWSYDYLPKLKRDEIMARLDGYDGLVIRSKTKVDEAFLSSTQTLKFIARAGAGLDLIDLAAVGKRQLQLFHAGEGNRDAVGEQALGMILALFNNLLRADRQVRQGVWDREGNRGVELLHKTVGIIGYGNNGRATAKRFSGFGCEVLAYDRYLTNYGDEYAQEASLEELQRRCDVISFHVPLTGETRFWFNDSFISSFSKPFYLMNLSRGEVVSLPALVRALESGKVRGACLDVLENEKLHTLTEQQQGAFDYLKTSDRVVLSPHIGGWTHESYVRINEVLVRQIAEKF</sequence>
<dbReference type="OrthoDB" id="1522997at2"/>
<keyword evidence="6" id="KW-1185">Reference proteome</keyword>
<dbReference type="SUPFAM" id="SSF52283">
    <property type="entry name" value="Formate/glycerate dehydrogenase catalytic domain-like"/>
    <property type="match status" value="1"/>
</dbReference>
<reference evidence="5 6" key="1">
    <citation type="submission" date="2018-03" db="EMBL/GenBank/DDBJ databases">
        <title>Genomic Encyclopedia of Archaeal and Bacterial Type Strains, Phase II (KMG-II): from individual species to whole genera.</title>
        <authorList>
            <person name="Goeker M."/>
        </authorList>
    </citation>
    <scope>NUCLEOTIDE SEQUENCE [LARGE SCALE GENOMIC DNA]</scope>
    <source>
        <strain evidence="5 6">DSM 100346</strain>
    </source>
</reference>
<dbReference type="RefSeq" id="WP_109673792.1">
    <property type="nucleotide sequence ID" value="NZ_QGDT01000003.1"/>
</dbReference>
<dbReference type="GO" id="GO:0051287">
    <property type="term" value="F:NAD binding"/>
    <property type="evidence" value="ECO:0007669"/>
    <property type="project" value="InterPro"/>
</dbReference>
<evidence type="ECO:0000256" key="2">
    <source>
        <dbReference type="RuleBase" id="RU003719"/>
    </source>
</evidence>
<evidence type="ECO:0000313" key="6">
    <source>
        <dbReference type="Proteomes" id="UP000245880"/>
    </source>
</evidence>
<evidence type="ECO:0000313" key="5">
    <source>
        <dbReference type="EMBL" id="PWJ58867.1"/>
    </source>
</evidence>
<protein>
    <submittedName>
        <fullName evidence="5">D-3-phosphoglycerate dehydrogenase</fullName>
    </submittedName>
</protein>
<dbReference type="Pfam" id="PF02826">
    <property type="entry name" value="2-Hacid_dh_C"/>
    <property type="match status" value="1"/>
</dbReference>